<dbReference type="SUPFAM" id="SSF49503">
    <property type="entry name" value="Cupredoxins"/>
    <property type="match status" value="1"/>
</dbReference>
<keyword evidence="2" id="KW-0732">Signal</keyword>
<evidence type="ECO:0000256" key="2">
    <source>
        <dbReference type="SAM" id="SignalP"/>
    </source>
</evidence>
<feature type="domain" description="Phytocyanin" evidence="3">
    <location>
        <begin position="34"/>
        <end position="154"/>
    </location>
</feature>
<keyword evidence="5" id="KW-1185">Reference proteome</keyword>
<dbReference type="InterPro" id="IPR039391">
    <property type="entry name" value="Phytocyanin-like"/>
</dbReference>
<proteinExistence type="predicted"/>
<protein>
    <recommendedName>
        <fullName evidence="3">Phytocyanin domain-containing protein</fullName>
    </recommendedName>
</protein>
<dbReference type="Proteomes" id="UP000631114">
    <property type="component" value="Unassembled WGS sequence"/>
</dbReference>
<feature type="region of interest" description="Disordered" evidence="1">
    <location>
        <begin position="161"/>
        <end position="205"/>
    </location>
</feature>
<dbReference type="FunFam" id="2.60.40.420:FF:000048">
    <property type="entry name" value="Early nodulin-like protein 18"/>
    <property type="match status" value="1"/>
</dbReference>
<evidence type="ECO:0000313" key="4">
    <source>
        <dbReference type="EMBL" id="KAF9592153.1"/>
    </source>
</evidence>
<dbReference type="PROSITE" id="PS51485">
    <property type="entry name" value="PHYTOCYANIN"/>
    <property type="match status" value="1"/>
</dbReference>
<evidence type="ECO:0000256" key="1">
    <source>
        <dbReference type="SAM" id="MobiDB-lite"/>
    </source>
</evidence>
<dbReference type="OrthoDB" id="783836at2759"/>
<dbReference type="InterPro" id="IPR008972">
    <property type="entry name" value="Cupredoxin"/>
</dbReference>
<sequence>MKPRCSRGMNIPFFFFFSCLIFLSFSGSFVHAYKNYTVGDSLGWYDKLKKPTVNYQKWVAGKNFSLGDFLMFNTDSNHSVVQSYNFTTYKRCDYDNAENDDTTQWSQGEPSAVTPDPVFVAVPLLKEGMTYFFSGDYDGEQCKHGQRFKMNVTHGLGLPASLKNPPAVAQSPRNQDDADSTPDPETTISSDFNHPKESGNDNAKNTSGSISLKLSMKLMNIKLNGIIGLLGIVWICY</sequence>
<evidence type="ECO:0000313" key="5">
    <source>
        <dbReference type="Proteomes" id="UP000631114"/>
    </source>
</evidence>
<dbReference type="GO" id="GO:0005886">
    <property type="term" value="C:plasma membrane"/>
    <property type="evidence" value="ECO:0007669"/>
    <property type="project" value="TreeGrafter"/>
</dbReference>
<gene>
    <name evidence="4" type="ORF">IFM89_012582</name>
</gene>
<dbReference type="Gene3D" id="2.60.40.420">
    <property type="entry name" value="Cupredoxins - blue copper proteins"/>
    <property type="match status" value="1"/>
</dbReference>
<reference evidence="4 5" key="1">
    <citation type="submission" date="2020-10" db="EMBL/GenBank/DDBJ databases">
        <title>The Coptis chinensis genome and diversification of protoberbering-type alkaloids.</title>
        <authorList>
            <person name="Wang B."/>
            <person name="Shu S."/>
            <person name="Song C."/>
            <person name="Liu Y."/>
        </authorList>
    </citation>
    <scope>NUCLEOTIDE SEQUENCE [LARGE SCALE GENOMIC DNA]</scope>
    <source>
        <strain evidence="4">HL-2020</strain>
        <tissue evidence="4">Leaf</tissue>
    </source>
</reference>
<feature type="signal peptide" evidence="2">
    <location>
        <begin position="1"/>
        <end position="32"/>
    </location>
</feature>
<dbReference type="GO" id="GO:0009055">
    <property type="term" value="F:electron transfer activity"/>
    <property type="evidence" value="ECO:0007669"/>
    <property type="project" value="InterPro"/>
</dbReference>
<dbReference type="CDD" id="cd04216">
    <property type="entry name" value="Phytocyanin"/>
    <property type="match status" value="1"/>
</dbReference>
<dbReference type="PANTHER" id="PTHR33021">
    <property type="entry name" value="BLUE COPPER PROTEIN"/>
    <property type="match status" value="1"/>
</dbReference>
<name>A0A835H7V5_9MAGN</name>
<feature type="chain" id="PRO_5032574027" description="Phytocyanin domain-containing protein" evidence="2">
    <location>
        <begin position="33"/>
        <end position="237"/>
    </location>
</feature>
<dbReference type="Pfam" id="PF02298">
    <property type="entry name" value="Cu_bind_like"/>
    <property type="match status" value="1"/>
</dbReference>
<dbReference type="EMBL" id="JADFTS010000008">
    <property type="protein sequence ID" value="KAF9592153.1"/>
    <property type="molecule type" value="Genomic_DNA"/>
</dbReference>
<dbReference type="InterPro" id="IPR003245">
    <property type="entry name" value="Phytocyanin_dom"/>
</dbReference>
<accession>A0A835H7V5</accession>
<organism evidence="4 5">
    <name type="scientific">Coptis chinensis</name>
    <dbReference type="NCBI Taxonomy" id="261450"/>
    <lineage>
        <taxon>Eukaryota</taxon>
        <taxon>Viridiplantae</taxon>
        <taxon>Streptophyta</taxon>
        <taxon>Embryophyta</taxon>
        <taxon>Tracheophyta</taxon>
        <taxon>Spermatophyta</taxon>
        <taxon>Magnoliopsida</taxon>
        <taxon>Ranunculales</taxon>
        <taxon>Ranunculaceae</taxon>
        <taxon>Coptidoideae</taxon>
        <taxon>Coptis</taxon>
    </lineage>
</organism>
<evidence type="ECO:0000259" key="3">
    <source>
        <dbReference type="PROSITE" id="PS51485"/>
    </source>
</evidence>
<dbReference type="PANTHER" id="PTHR33021:SF6">
    <property type="entry name" value="EARLY NODULIN-LIKE PROTEIN 18"/>
    <property type="match status" value="1"/>
</dbReference>
<dbReference type="AlphaFoldDB" id="A0A835H7V5"/>
<feature type="compositionally biased region" description="Polar residues" evidence="1">
    <location>
        <begin position="183"/>
        <end position="192"/>
    </location>
</feature>
<comment type="caution">
    <text evidence="4">The sequence shown here is derived from an EMBL/GenBank/DDBJ whole genome shotgun (WGS) entry which is preliminary data.</text>
</comment>
<dbReference type="PROSITE" id="PS51257">
    <property type="entry name" value="PROKAR_LIPOPROTEIN"/>
    <property type="match status" value="1"/>
</dbReference>